<accession>A0A1H2D0U0</accession>
<name>A0A1H2D0U0_9ACTN</name>
<proteinExistence type="predicted"/>
<protein>
    <submittedName>
        <fullName evidence="2">Uncharacterized protein</fullName>
    </submittedName>
</protein>
<reference evidence="2 3" key="1">
    <citation type="submission" date="2016-10" db="EMBL/GenBank/DDBJ databases">
        <authorList>
            <person name="de Groot N.N."/>
        </authorList>
    </citation>
    <scope>NUCLEOTIDE SEQUENCE [LARGE SCALE GENOMIC DNA]</scope>
    <source>
        <strain evidence="2 3">DSM 43941</strain>
    </source>
</reference>
<keyword evidence="3" id="KW-1185">Reference proteome</keyword>
<dbReference type="STRING" id="113562.SAMN04489716_7588"/>
<evidence type="ECO:0000256" key="1">
    <source>
        <dbReference type="SAM" id="MobiDB-lite"/>
    </source>
</evidence>
<gene>
    <name evidence="2" type="ORF">SAMN04489716_7588</name>
</gene>
<dbReference type="EMBL" id="LT629758">
    <property type="protein sequence ID" value="SDT76333.1"/>
    <property type="molecule type" value="Genomic_DNA"/>
</dbReference>
<organism evidence="2 3">
    <name type="scientific">Actinoplanes derwentensis</name>
    <dbReference type="NCBI Taxonomy" id="113562"/>
    <lineage>
        <taxon>Bacteria</taxon>
        <taxon>Bacillati</taxon>
        <taxon>Actinomycetota</taxon>
        <taxon>Actinomycetes</taxon>
        <taxon>Micromonosporales</taxon>
        <taxon>Micromonosporaceae</taxon>
        <taxon>Actinoplanes</taxon>
    </lineage>
</organism>
<dbReference type="Proteomes" id="UP000198688">
    <property type="component" value="Chromosome I"/>
</dbReference>
<sequence length="118" mass="12429">MTLHLPPGSPLAGQPWVITIASPGDPEDWEPVVCGPYERDHALALARAVVADDDLTAVVEPLLPLDGVAAINRAIEAARTPAEEDFPPQVVQKHPGAPPEPAEVRAGWRRIAAGILGV</sequence>
<evidence type="ECO:0000313" key="2">
    <source>
        <dbReference type="EMBL" id="SDT76333.1"/>
    </source>
</evidence>
<feature type="region of interest" description="Disordered" evidence="1">
    <location>
        <begin position="81"/>
        <end position="104"/>
    </location>
</feature>
<evidence type="ECO:0000313" key="3">
    <source>
        <dbReference type="Proteomes" id="UP000198688"/>
    </source>
</evidence>
<dbReference type="AlphaFoldDB" id="A0A1H2D0U0"/>